<gene>
    <name evidence="3" type="ORF">GO988_07510</name>
</gene>
<keyword evidence="2" id="KW-0732">Signal</keyword>
<evidence type="ECO:0000313" key="3">
    <source>
        <dbReference type="EMBL" id="MVN76168.1"/>
    </source>
</evidence>
<feature type="signal peptide" evidence="2">
    <location>
        <begin position="1"/>
        <end position="23"/>
    </location>
</feature>
<evidence type="ECO:0000256" key="2">
    <source>
        <dbReference type="SAM" id="SignalP"/>
    </source>
</evidence>
<organism evidence="3 4">
    <name type="scientific">Hymenobacter ginkgonis</name>
    <dbReference type="NCBI Taxonomy" id="2682976"/>
    <lineage>
        <taxon>Bacteria</taxon>
        <taxon>Pseudomonadati</taxon>
        <taxon>Bacteroidota</taxon>
        <taxon>Cytophagia</taxon>
        <taxon>Cytophagales</taxon>
        <taxon>Hymenobacteraceae</taxon>
        <taxon>Hymenobacter</taxon>
    </lineage>
</organism>
<sequence>MFRPFVFSLLSLTLLVGAATAQTAPKSKAARKPAPRMVPNTSPAARAADPLRGTNDNGRGNNGYAAPGQPINITDNGKNTPSYDGPAAQPARTNTTLATPK</sequence>
<proteinExistence type="predicted"/>
<dbReference type="EMBL" id="WQKZ01000002">
    <property type="protein sequence ID" value="MVN76168.1"/>
    <property type="molecule type" value="Genomic_DNA"/>
</dbReference>
<comment type="caution">
    <text evidence="3">The sequence shown here is derived from an EMBL/GenBank/DDBJ whole genome shotgun (WGS) entry which is preliminary data.</text>
</comment>
<accession>A0A7K1TCP2</accession>
<feature type="chain" id="PRO_5029667776" evidence="2">
    <location>
        <begin position="24"/>
        <end position="101"/>
    </location>
</feature>
<dbReference type="RefSeq" id="WP_157563786.1">
    <property type="nucleotide sequence ID" value="NZ_WQKZ01000002.1"/>
</dbReference>
<feature type="compositionally biased region" description="Low complexity" evidence="1">
    <location>
        <begin position="52"/>
        <end position="63"/>
    </location>
</feature>
<feature type="compositionally biased region" description="Polar residues" evidence="1">
    <location>
        <begin position="71"/>
        <end position="82"/>
    </location>
</feature>
<dbReference type="AlphaFoldDB" id="A0A7K1TCP2"/>
<feature type="compositionally biased region" description="Polar residues" evidence="1">
    <location>
        <begin position="91"/>
        <end position="101"/>
    </location>
</feature>
<evidence type="ECO:0000313" key="4">
    <source>
        <dbReference type="Proteomes" id="UP000441336"/>
    </source>
</evidence>
<keyword evidence="4" id="KW-1185">Reference proteome</keyword>
<name>A0A7K1TCP2_9BACT</name>
<evidence type="ECO:0000256" key="1">
    <source>
        <dbReference type="SAM" id="MobiDB-lite"/>
    </source>
</evidence>
<protein>
    <submittedName>
        <fullName evidence="3">Uncharacterized protein</fullName>
    </submittedName>
</protein>
<feature type="region of interest" description="Disordered" evidence="1">
    <location>
        <begin position="22"/>
        <end position="101"/>
    </location>
</feature>
<reference evidence="3 4" key="1">
    <citation type="submission" date="2019-12" db="EMBL/GenBank/DDBJ databases">
        <title>Hymenobacter sp. HMF4947 Genome sequencing and assembly.</title>
        <authorList>
            <person name="Kang H."/>
            <person name="Cha I."/>
            <person name="Kim H."/>
            <person name="Joh K."/>
        </authorList>
    </citation>
    <scope>NUCLEOTIDE SEQUENCE [LARGE SCALE GENOMIC DNA]</scope>
    <source>
        <strain evidence="3 4">HMF4947</strain>
    </source>
</reference>
<dbReference type="Proteomes" id="UP000441336">
    <property type="component" value="Unassembled WGS sequence"/>
</dbReference>